<dbReference type="Proteomes" id="UP001518872">
    <property type="component" value="Unassembled WGS sequence"/>
</dbReference>
<keyword evidence="1" id="KW-0812">Transmembrane</keyword>
<sequence length="192" mass="20565">MAPTSTNSTGERLPRRLSPGVNIASALLTLQASLLIFAAISVIYTQGDINAAINDAANRSGTPIDSSSIALKASYFHFEARITLWYAFFFAPTLAGVALWVRTDHEAARVVTLTTSLLSVVCCYGSGWRLWLSDEPTEFDDALPAAFAKIHPTWVEVGRIGLVASFVPAIITATILTFSGRAAVRNFPGSNS</sequence>
<evidence type="ECO:0000256" key="1">
    <source>
        <dbReference type="SAM" id="Phobius"/>
    </source>
</evidence>
<evidence type="ECO:0000313" key="3">
    <source>
        <dbReference type="Proteomes" id="UP001518872"/>
    </source>
</evidence>
<comment type="caution">
    <text evidence="2">The sequence shown here is derived from an EMBL/GenBank/DDBJ whole genome shotgun (WGS) entry which is preliminary data.</text>
</comment>
<reference evidence="2 3" key="1">
    <citation type="submission" date="2021-02" db="EMBL/GenBank/DDBJ databases">
        <authorList>
            <person name="Ra J.-S."/>
        </authorList>
    </citation>
    <scope>NUCLEOTIDE SEQUENCE [LARGE SCALE GENOMIC DNA]</scope>
    <source>
        <strain evidence="2 3">MMS20-R1-14</strain>
    </source>
</reference>
<organism evidence="2 3">
    <name type="scientific">Micromonospora humida</name>
    <dbReference type="NCBI Taxonomy" id="2809018"/>
    <lineage>
        <taxon>Bacteria</taxon>
        <taxon>Bacillati</taxon>
        <taxon>Actinomycetota</taxon>
        <taxon>Actinomycetes</taxon>
        <taxon>Micromonosporales</taxon>
        <taxon>Micromonosporaceae</taxon>
        <taxon>Micromonospora</taxon>
    </lineage>
</organism>
<evidence type="ECO:0000313" key="2">
    <source>
        <dbReference type="EMBL" id="MBM7076461.1"/>
    </source>
</evidence>
<keyword evidence="3" id="KW-1185">Reference proteome</keyword>
<dbReference type="RefSeq" id="WP_204924490.1">
    <property type="nucleotide sequence ID" value="NZ_JAFEUC010000003.1"/>
</dbReference>
<dbReference type="EMBL" id="JAFEUC010000003">
    <property type="protein sequence ID" value="MBM7076461.1"/>
    <property type="molecule type" value="Genomic_DNA"/>
</dbReference>
<protein>
    <recommendedName>
        <fullName evidence="4">DUF1772 domain-containing protein</fullName>
    </recommendedName>
</protein>
<feature type="transmembrane region" description="Helical" evidence="1">
    <location>
        <begin position="21"/>
        <end position="44"/>
    </location>
</feature>
<proteinExistence type="predicted"/>
<evidence type="ECO:0008006" key="4">
    <source>
        <dbReference type="Google" id="ProtNLM"/>
    </source>
</evidence>
<feature type="transmembrane region" description="Helical" evidence="1">
    <location>
        <begin position="110"/>
        <end position="131"/>
    </location>
</feature>
<feature type="transmembrane region" description="Helical" evidence="1">
    <location>
        <begin position="82"/>
        <end position="101"/>
    </location>
</feature>
<name>A0ABS2IQ49_9ACTN</name>
<accession>A0ABS2IQ49</accession>
<keyword evidence="1" id="KW-0472">Membrane</keyword>
<gene>
    <name evidence="2" type="ORF">JQX11_08875</name>
</gene>
<keyword evidence="1" id="KW-1133">Transmembrane helix</keyword>
<feature type="transmembrane region" description="Helical" evidence="1">
    <location>
        <begin position="160"/>
        <end position="178"/>
    </location>
</feature>